<dbReference type="Pfam" id="PF00149">
    <property type="entry name" value="Metallophos"/>
    <property type="match status" value="1"/>
</dbReference>
<dbReference type="GO" id="GO:0046872">
    <property type="term" value="F:metal ion binding"/>
    <property type="evidence" value="ECO:0007669"/>
    <property type="project" value="InterPro"/>
</dbReference>
<accession>A0A380NLM6</accession>
<gene>
    <name evidence="4" type="ORF">NCTC12020_01131</name>
</gene>
<feature type="domain" description="Purple acid phosphatase N-terminal" evidence="3">
    <location>
        <begin position="53"/>
        <end position="146"/>
    </location>
</feature>
<dbReference type="Pfam" id="PF16656">
    <property type="entry name" value="Pur_ac_phosph_N"/>
    <property type="match status" value="1"/>
</dbReference>
<evidence type="ECO:0000259" key="2">
    <source>
        <dbReference type="Pfam" id="PF00149"/>
    </source>
</evidence>
<dbReference type="SUPFAM" id="SSF56300">
    <property type="entry name" value="Metallo-dependent phosphatases"/>
    <property type="match status" value="1"/>
</dbReference>
<proteinExistence type="predicted"/>
<dbReference type="SUPFAM" id="SSF49363">
    <property type="entry name" value="Purple acid phosphatase, N-terminal domain"/>
    <property type="match status" value="1"/>
</dbReference>
<dbReference type="AlphaFoldDB" id="A0A380NLM6"/>
<dbReference type="InterPro" id="IPR008963">
    <property type="entry name" value="Purple_acid_Pase-like_N"/>
</dbReference>
<dbReference type="EMBL" id="UHIO01000001">
    <property type="protein sequence ID" value="SUP43281.1"/>
    <property type="molecule type" value="Genomic_DNA"/>
</dbReference>
<dbReference type="PANTHER" id="PTHR45867:SF3">
    <property type="entry name" value="ACID PHOSPHATASE TYPE 7"/>
    <property type="match status" value="1"/>
</dbReference>
<keyword evidence="5" id="KW-1185">Reference proteome</keyword>
<dbReference type="PANTHER" id="PTHR45867">
    <property type="entry name" value="PURPLE ACID PHOSPHATASE"/>
    <property type="match status" value="1"/>
</dbReference>
<evidence type="ECO:0000313" key="4">
    <source>
        <dbReference type="EMBL" id="SUP43281.1"/>
    </source>
</evidence>
<evidence type="ECO:0000256" key="1">
    <source>
        <dbReference type="ARBA" id="ARBA00022729"/>
    </source>
</evidence>
<protein>
    <submittedName>
        <fullName evidence="4">Exopolysaccharide biosynthesis protein related to N-acetylglucosamine-1-phosphodiester alpha-N-acetylglucosaminidase</fullName>
    </submittedName>
</protein>
<dbReference type="InterPro" id="IPR004843">
    <property type="entry name" value="Calcineurin-like_PHP"/>
</dbReference>
<sequence>MKRAGLTVSAIFVCLVMTFVWWSHDEVDGKDAGIWQDLVAGYHKYMPIPNSKPLHIRQLVTPDMSTRRIILWETKELQANSIIKYKIKGSSDDTIQTVYAVSEMFEDDKEKRYIYRVDLRDLEPNQDYVYQVGREGYTDDEWHSLSTKASKQFSALIFPDSQSKDYSQWANLVKTAYSQNPNVQFFANLGDLVDNGESASQWNAWFNAVNPMIANVPFAGVIGYHELYAHDSKLRAPLAYAHFFPFVQANSSLRREPYYSFDYGDVHFIVIDTEFDAVPELLRQDMITMELIWLTNDLEQSKGTWNVVLMHRDVLAYEEVQNPFSKSGFSDIGKTFMPIFEKYKVDLVLSGHYHMYRRHGHISEFKRSETGPYYIVSGVAGDIYYNEHWKPHPLDVYAPARDDKSNYLVLSRQGETLMVKAFWFDGTLFDEVVLRK</sequence>
<keyword evidence="1" id="KW-0732">Signal</keyword>
<dbReference type="InterPro" id="IPR015914">
    <property type="entry name" value="PAPs_N"/>
</dbReference>
<reference evidence="4 5" key="1">
    <citation type="submission" date="2018-06" db="EMBL/GenBank/DDBJ databases">
        <authorList>
            <consortium name="Pathogen Informatics"/>
            <person name="Doyle S."/>
        </authorList>
    </citation>
    <scope>NUCLEOTIDE SEQUENCE [LARGE SCALE GENOMIC DNA]</scope>
    <source>
        <strain evidence="4 5">NCTC12020</strain>
    </source>
</reference>
<dbReference type="Gene3D" id="3.60.21.10">
    <property type="match status" value="1"/>
</dbReference>
<dbReference type="OrthoDB" id="9809781at2"/>
<dbReference type="Gene3D" id="2.60.40.380">
    <property type="entry name" value="Purple acid phosphatase-like, N-terminal"/>
    <property type="match status" value="1"/>
</dbReference>
<name>A0A380NLM6_9FIRM</name>
<evidence type="ECO:0000259" key="3">
    <source>
        <dbReference type="Pfam" id="PF16656"/>
    </source>
</evidence>
<dbReference type="Proteomes" id="UP000255367">
    <property type="component" value="Unassembled WGS sequence"/>
</dbReference>
<evidence type="ECO:0000313" key="5">
    <source>
        <dbReference type="Proteomes" id="UP000255367"/>
    </source>
</evidence>
<organism evidence="4 5">
    <name type="scientific">Veillonella criceti</name>
    <dbReference type="NCBI Taxonomy" id="103891"/>
    <lineage>
        <taxon>Bacteria</taxon>
        <taxon>Bacillati</taxon>
        <taxon>Bacillota</taxon>
        <taxon>Negativicutes</taxon>
        <taxon>Veillonellales</taxon>
        <taxon>Veillonellaceae</taxon>
        <taxon>Veillonella</taxon>
    </lineage>
</organism>
<dbReference type="RefSeq" id="WP_115310304.1">
    <property type="nucleotide sequence ID" value="NZ_UHIO01000001.1"/>
</dbReference>
<dbReference type="InterPro" id="IPR029052">
    <property type="entry name" value="Metallo-depent_PP-like"/>
</dbReference>
<dbReference type="GO" id="GO:0003993">
    <property type="term" value="F:acid phosphatase activity"/>
    <property type="evidence" value="ECO:0007669"/>
    <property type="project" value="InterPro"/>
</dbReference>
<feature type="domain" description="Calcineurin-like phosphoesterase" evidence="2">
    <location>
        <begin position="165"/>
        <end position="356"/>
    </location>
</feature>